<evidence type="ECO:0000256" key="1">
    <source>
        <dbReference type="SAM" id="MobiDB-lite"/>
    </source>
</evidence>
<dbReference type="RefSeq" id="WP_068989382.1">
    <property type="nucleotide sequence ID" value="NZ_BMJN01000004.1"/>
</dbReference>
<proteinExistence type="predicted"/>
<feature type="region of interest" description="Disordered" evidence="1">
    <location>
        <begin position="1"/>
        <end position="52"/>
    </location>
</feature>
<reference evidence="2" key="1">
    <citation type="journal article" date="2014" name="Int. J. Syst. Evol. Microbiol.">
        <title>Complete genome sequence of Corynebacterium casei LMG S-19264T (=DSM 44701T), isolated from a smear-ripened cheese.</title>
        <authorList>
            <consortium name="US DOE Joint Genome Institute (JGI-PGF)"/>
            <person name="Walter F."/>
            <person name="Albersmeier A."/>
            <person name="Kalinowski J."/>
            <person name="Ruckert C."/>
        </authorList>
    </citation>
    <scope>NUCLEOTIDE SEQUENCE</scope>
    <source>
        <strain evidence="2">CGMCC 1.15533</strain>
    </source>
</reference>
<evidence type="ECO:0000313" key="3">
    <source>
        <dbReference type="Proteomes" id="UP000660801"/>
    </source>
</evidence>
<dbReference type="AlphaFoldDB" id="A0A917A4C3"/>
<gene>
    <name evidence="2" type="ORF">GCM10011510_04460</name>
</gene>
<comment type="caution">
    <text evidence="2">The sequence shown here is derived from an EMBL/GenBank/DDBJ whole genome shotgun (WGS) entry which is preliminary data.</text>
</comment>
<evidence type="ECO:0000313" key="2">
    <source>
        <dbReference type="EMBL" id="GGE26376.1"/>
    </source>
</evidence>
<reference evidence="2" key="2">
    <citation type="submission" date="2020-09" db="EMBL/GenBank/DDBJ databases">
        <authorList>
            <person name="Sun Q."/>
            <person name="Zhou Y."/>
        </authorList>
    </citation>
    <scope>NUCLEOTIDE SEQUENCE</scope>
    <source>
        <strain evidence="2">CGMCC 1.15533</strain>
    </source>
</reference>
<dbReference type="Proteomes" id="UP000660801">
    <property type="component" value="Unassembled WGS sequence"/>
</dbReference>
<feature type="compositionally biased region" description="Basic and acidic residues" evidence="1">
    <location>
        <begin position="39"/>
        <end position="52"/>
    </location>
</feature>
<organism evidence="2 3">
    <name type="scientific">Streptococcus himalayensis</name>
    <dbReference type="NCBI Taxonomy" id="1888195"/>
    <lineage>
        <taxon>Bacteria</taxon>
        <taxon>Bacillati</taxon>
        <taxon>Bacillota</taxon>
        <taxon>Bacilli</taxon>
        <taxon>Lactobacillales</taxon>
        <taxon>Streptococcaceae</taxon>
        <taxon>Streptococcus</taxon>
    </lineage>
</organism>
<name>A0A917A4C3_9STRE</name>
<protein>
    <submittedName>
        <fullName evidence="2">Uncharacterized protein</fullName>
    </submittedName>
</protein>
<feature type="compositionally biased region" description="Polar residues" evidence="1">
    <location>
        <begin position="26"/>
        <end position="37"/>
    </location>
</feature>
<dbReference type="EMBL" id="BMJN01000004">
    <property type="protein sequence ID" value="GGE26376.1"/>
    <property type="molecule type" value="Genomic_DNA"/>
</dbReference>
<accession>A0A917A4C3</accession>
<sequence length="132" mass="15194">MGGRGAKLKNTSAIAKLRQAIKQGKTGDSSKSNSNLFDRSGENKRFRDAQYRKENIPRNSKRFISKIERNLADGVHGDIFEPYTIAKWADKQGHRNLNNKSPLEQLGIVKAYARTHNTKILSQMKDSNWYWW</sequence>
<keyword evidence="3" id="KW-1185">Reference proteome</keyword>